<evidence type="ECO:0000313" key="1">
    <source>
        <dbReference type="EMBL" id="KAH7849998.1"/>
    </source>
</evidence>
<dbReference type="EMBL" id="CM037157">
    <property type="protein sequence ID" value="KAH7849998.1"/>
    <property type="molecule type" value="Genomic_DNA"/>
</dbReference>
<name>A0ACB7YAD2_9ERIC</name>
<accession>A0ACB7YAD2</accession>
<proteinExistence type="predicted"/>
<dbReference type="Proteomes" id="UP000828048">
    <property type="component" value="Chromosome 7"/>
</dbReference>
<organism evidence="1 2">
    <name type="scientific">Vaccinium darrowii</name>
    <dbReference type="NCBI Taxonomy" id="229202"/>
    <lineage>
        <taxon>Eukaryota</taxon>
        <taxon>Viridiplantae</taxon>
        <taxon>Streptophyta</taxon>
        <taxon>Embryophyta</taxon>
        <taxon>Tracheophyta</taxon>
        <taxon>Spermatophyta</taxon>
        <taxon>Magnoliopsida</taxon>
        <taxon>eudicotyledons</taxon>
        <taxon>Gunneridae</taxon>
        <taxon>Pentapetalae</taxon>
        <taxon>asterids</taxon>
        <taxon>Ericales</taxon>
        <taxon>Ericaceae</taxon>
        <taxon>Vaccinioideae</taxon>
        <taxon>Vaccinieae</taxon>
        <taxon>Vaccinium</taxon>
    </lineage>
</organism>
<protein>
    <submittedName>
        <fullName evidence="1">Uncharacterized protein</fullName>
    </submittedName>
</protein>
<sequence length="337" mass="37110">MALSSTPADPPSSTAAAAAPRLFTTAPPPSRDPRPPPISPYPHPPSHYHHQHRLPSQQPQQPLYASQPPFANLAPRGPATAAVNRGVLYPVASSGRGFLPKTSIRSSQSAADQILTIANQAGFPPRSGPPYSQTVRAFGFPHSDPHAHLIRPPHLQHNFLGSTGGVMSGAGKGVPVSGQLKVAPSHPSVSECNGYKDQRFRSRDDTFATVRDRKVRIYEGSSLYALCRSWLRNGCPEETQLQPQYVDGVKLLPKPLPTLVPDAPIKREDGEEEEERPVENLSPQDLLQRHVKRAKRVRAQLREERLQRIARYKTRLALLLPPLAEQQQFRNDTDASN</sequence>
<comment type="caution">
    <text evidence="1">The sequence shown here is derived from an EMBL/GenBank/DDBJ whole genome shotgun (WGS) entry which is preliminary data.</text>
</comment>
<reference evidence="1 2" key="1">
    <citation type="journal article" date="2021" name="Hortic Res">
        <title>High-quality reference genome and annotation aids understanding of berry development for evergreen blueberry (Vaccinium darrowii).</title>
        <authorList>
            <person name="Yu J."/>
            <person name="Hulse-Kemp A.M."/>
            <person name="Babiker E."/>
            <person name="Staton M."/>
        </authorList>
    </citation>
    <scope>NUCLEOTIDE SEQUENCE [LARGE SCALE GENOMIC DNA]</scope>
    <source>
        <strain evidence="2">cv. NJ 8807/NJ 8810</strain>
        <tissue evidence="1">Young leaf</tissue>
    </source>
</reference>
<gene>
    <name evidence="1" type="ORF">Vadar_026357</name>
</gene>
<evidence type="ECO:0000313" key="2">
    <source>
        <dbReference type="Proteomes" id="UP000828048"/>
    </source>
</evidence>
<keyword evidence="2" id="KW-1185">Reference proteome</keyword>